<organism evidence="7 8">
    <name type="scientific">Arctia plantaginis</name>
    <name type="common">Wood tiger moth</name>
    <name type="synonym">Phalaena plantaginis</name>
    <dbReference type="NCBI Taxonomy" id="874455"/>
    <lineage>
        <taxon>Eukaryota</taxon>
        <taxon>Metazoa</taxon>
        <taxon>Ecdysozoa</taxon>
        <taxon>Arthropoda</taxon>
        <taxon>Hexapoda</taxon>
        <taxon>Insecta</taxon>
        <taxon>Pterygota</taxon>
        <taxon>Neoptera</taxon>
        <taxon>Endopterygota</taxon>
        <taxon>Lepidoptera</taxon>
        <taxon>Glossata</taxon>
        <taxon>Ditrysia</taxon>
        <taxon>Noctuoidea</taxon>
        <taxon>Erebidae</taxon>
        <taxon>Arctiinae</taxon>
        <taxon>Arctia</taxon>
    </lineage>
</organism>
<proteinExistence type="inferred from homology"/>
<dbReference type="Gene3D" id="3.40.50.1820">
    <property type="entry name" value="alpha/beta hydrolase"/>
    <property type="match status" value="2"/>
</dbReference>
<protein>
    <recommendedName>
        <fullName evidence="6">Lipase domain-containing protein</fullName>
    </recommendedName>
</protein>
<dbReference type="PRINTS" id="PR00821">
    <property type="entry name" value="TAGLIPASE"/>
</dbReference>
<accession>A0A8S1A214</accession>
<dbReference type="InterPro" id="IPR000734">
    <property type="entry name" value="TAG_lipase"/>
</dbReference>
<dbReference type="InterPro" id="IPR029058">
    <property type="entry name" value="AB_hydrolase_fold"/>
</dbReference>
<gene>
    <name evidence="7" type="ORF">APLA_LOCUS8001</name>
</gene>
<dbReference type="Pfam" id="PF00151">
    <property type="entry name" value="Lipase"/>
    <property type="match status" value="2"/>
</dbReference>
<feature type="domain" description="Lipase" evidence="6">
    <location>
        <begin position="296"/>
        <end position="434"/>
    </location>
</feature>
<name>A0A8S1A214_ARCPL</name>
<comment type="similarity">
    <text evidence="2 4">Belongs to the AB hydrolase superfamily. Lipase family.</text>
</comment>
<sequence>MKLLVVLAAVTALCAGSAIPVVPGDNSHYVEGESRYIWMPDSEGIPQLIDLHEPAQDDLVQARSGANNAYWLFTRQNRNNHQVLTHGNINSIRQSNYMSNRPLKVIVHGFISSGNSDINPLLTSAFLDNQDCNVIVVDWSRGARPTYTSAVRIVPSVGQFLGNFLVWLINNAGGNWNNVHLVGFSLGAHVVGLDPAGPQWGLNAVALNRNDGQYVEAIHTNGGRYGIFDRSADADFYPNGGRLSAGGAIPVVPGNYSHYVEGESRYIWMPDDEGILHLEDLHEPAQEDLVQARNGANNAYWLFTRQNRNNHEVLTHGNINSVRQSNYMSNRPLKVIVHGFNIHGFISSGNSDINPLLTSAFLDNQDCNVIVVDWRNVARPTYSSAVRGVPSVGQFLGNFLVWLINNAGGNWNNVHLVGFSLGAHVVGLDPAGPQWGGNSLALNRNDGQYVESHTIVYTADLTAADCTTKATYAGDTVIYSTYSDPKMITLTQQKHLNDFEIWLKW</sequence>
<keyword evidence="8" id="KW-1185">Reference proteome</keyword>
<dbReference type="EMBL" id="CADEBC010000503">
    <property type="protein sequence ID" value="CAB3239798.1"/>
    <property type="molecule type" value="Genomic_DNA"/>
</dbReference>
<keyword evidence="5" id="KW-0732">Signal</keyword>
<evidence type="ECO:0000256" key="5">
    <source>
        <dbReference type="SAM" id="SignalP"/>
    </source>
</evidence>
<comment type="subcellular location">
    <subcellularLocation>
        <location evidence="1">Secreted</location>
    </subcellularLocation>
</comment>
<dbReference type="Proteomes" id="UP000494106">
    <property type="component" value="Unassembled WGS sequence"/>
</dbReference>
<evidence type="ECO:0000256" key="2">
    <source>
        <dbReference type="ARBA" id="ARBA00010701"/>
    </source>
</evidence>
<dbReference type="PANTHER" id="PTHR11610:SF173">
    <property type="entry name" value="LIPASE DOMAIN-CONTAINING PROTEIN-RELATED"/>
    <property type="match status" value="1"/>
</dbReference>
<feature type="chain" id="PRO_5035744347" description="Lipase domain-containing protein" evidence="5">
    <location>
        <begin position="19"/>
        <end position="505"/>
    </location>
</feature>
<dbReference type="GO" id="GO:0016042">
    <property type="term" value="P:lipid catabolic process"/>
    <property type="evidence" value="ECO:0007669"/>
    <property type="project" value="TreeGrafter"/>
</dbReference>
<reference evidence="7 8" key="1">
    <citation type="submission" date="2020-04" db="EMBL/GenBank/DDBJ databases">
        <authorList>
            <person name="Wallbank WR R."/>
            <person name="Pardo Diaz C."/>
            <person name="Kozak K."/>
            <person name="Martin S."/>
            <person name="Jiggins C."/>
            <person name="Moest M."/>
            <person name="Warren A I."/>
            <person name="Byers J.R.P. K."/>
            <person name="Montejo-Kovacevich G."/>
            <person name="Yen C E."/>
        </authorList>
    </citation>
    <scope>NUCLEOTIDE SEQUENCE [LARGE SCALE GENOMIC DNA]</scope>
</reference>
<dbReference type="GO" id="GO:0016298">
    <property type="term" value="F:lipase activity"/>
    <property type="evidence" value="ECO:0007669"/>
    <property type="project" value="InterPro"/>
</dbReference>
<comment type="caution">
    <text evidence="7">The sequence shown here is derived from an EMBL/GenBank/DDBJ whole genome shotgun (WGS) entry which is preliminary data.</text>
</comment>
<dbReference type="OrthoDB" id="199913at2759"/>
<feature type="domain" description="Lipase" evidence="6">
    <location>
        <begin position="66"/>
        <end position="246"/>
    </location>
</feature>
<dbReference type="SUPFAM" id="SSF53474">
    <property type="entry name" value="alpha/beta-Hydrolases"/>
    <property type="match status" value="2"/>
</dbReference>
<keyword evidence="3" id="KW-0964">Secreted</keyword>
<feature type="signal peptide" evidence="5">
    <location>
        <begin position="1"/>
        <end position="18"/>
    </location>
</feature>
<evidence type="ECO:0000313" key="7">
    <source>
        <dbReference type="EMBL" id="CAB3239798.1"/>
    </source>
</evidence>
<dbReference type="InterPro" id="IPR013818">
    <property type="entry name" value="Lipase"/>
</dbReference>
<dbReference type="GO" id="GO:0005615">
    <property type="term" value="C:extracellular space"/>
    <property type="evidence" value="ECO:0007669"/>
    <property type="project" value="TreeGrafter"/>
</dbReference>
<evidence type="ECO:0000259" key="6">
    <source>
        <dbReference type="Pfam" id="PF00151"/>
    </source>
</evidence>
<dbReference type="AlphaFoldDB" id="A0A8S1A214"/>
<dbReference type="PANTHER" id="PTHR11610">
    <property type="entry name" value="LIPASE"/>
    <property type="match status" value="1"/>
</dbReference>
<evidence type="ECO:0000313" key="8">
    <source>
        <dbReference type="Proteomes" id="UP000494106"/>
    </source>
</evidence>
<evidence type="ECO:0000256" key="1">
    <source>
        <dbReference type="ARBA" id="ARBA00004613"/>
    </source>
</evidence>
<evidence type="ECO:0000256" key="3">
    <source>
        <dbReference type="ARBA" id="ARBA00022525"/>
    </source>
</evidence>
<evidence type="ECO:0000256" key="4">
    <source>
        <dbReference type="RuleBase" id="RU004262"/>
    </source>
</evidence>